<dbReference type="Proteomes" id="UP000838763">
    <property type="component" value="Unassembled WGS sequence"/>
</dbReference>
<proteinExistence type="predicted"/>
<dbReference type="GO" id="GO:0016491">
    <property type="term" value="F:oxidoreductase activity"/>
    <property type="evidence" value="ECO:0007669"/>
    <property type="project" value="UniProtKB-KW"/>
</dbReference>
<dbReference type="InterPro" id="IPR003819">
    <property type="entry name" value="TauD/TfdA-like"/>
</dbReference>
<dbReference type="OrthoDB" id="272271at2759"/>
<reference evidence="3" key="1">
    <citation type="submission" date="2022-11" db="EMBL/GenBank/DDBJ databases">
        <authorList>
            <person name="Scott C."/>
            <person name="Bruce N."/>
        </authorList>
    </citation>
    <scope>NUCLEOTIDE SEQUENCE</scope>
</reference>
<accession>A0A9P1GYY9</accession>
<evidence type="ECO:0000313" key="4">
    <source>
        <dbReference type="Proteomes" id="UP000838763"/>
    </source>
</evidence>
<organism evidence="3 4">
    <name type="scientific">Parascedosporium putredinis</name>
    <dbReference type="NCBI Taxonomy" id="1442378"/>
    <lineage>
        <taxon>Eukaryota</taxon>
        <taxon>Fungi</taxon>
        <taxon>Dikarya</taxon>
        <taxon>Ascomycota</taxon>
        <taxon>Pezizomycotina</taxon>
        <taxon>Sordariomycetes</taxon>
        <taxon>Hypocreomycetidae</taxon>
        <taxon>Microascales</taxon>
        <taxon>Microascaceae</taxon>
        <taxon>Parascedosporium</taxon>
    </lineage>
</organism>
<feature type="domain" description="TauD/TfdA-like" evidence="2">
    <location>
        <begin position="55"/>
        <end position="197"/>
    </location>
</feature>
<evidence type="ECO:0000313" key="3">
    <source>
        <dbReference type="EMBL" id="CAI4212897.1"/>
    </source>
</evidence>
<sequence>MSSPTIIRGPQVWDGMLEKSPENFTLDISKEDHAEIDQALSTFKKFELDGGCVRPDNFPLPSFIERFEKAKDVIHKGAGFFIIRGIDQTKFSVEDSVVVYLGIARHIGDRFGLQDRKGNLLCHVTDAKTWTVPHHLRHGIHSTKELPFHNDMGCDILCLQARQSAASGGYTYLASGATVFNDIATRSPEAIDTLFENGWPIQVLSEHQKAALEAVMESAKRNELRLRLNTGDILFVNNWAVLHRRDPYSDDDHTSRHLVRLWLRNNQMAWAIPQEMQVPWKAAYGRSEEEGSYSIYPMPEYKAPRYTAGSAAFVIEDSDDE</sequence>
<gene>
    <name evidence="3" type="ORF">PPNO1_LOCUS2646</name>
</gene>
<evidence type="ECO:0000259" key="2">
    <source>
        <dbReference type="Pfam" id="PF02668"/>
    </source>
</evidence>
<keyword evidence="1" id="KW-0560">Oxidoreductase</keyword>
<dbReference type="InterPro" id="IPR050411">
    <property type="entry name" value="AlphaKG_dependent_hydroxylases"/>
</dbReference>
<protein>
    <recommendedName>
        <fullName evidence="2">TauD/TfdA-like domain-containing protein</fullName>
    </recommendedName>
</protein>
<feature type="domain" description="TauD/TfdA-like" evidence="2">
    <location>
        <begin position="203"/>
        <end position="262"/>
    </location>
</feature>
<dbReference type="InterPro" id="IPR042098">
    <property type="entry name" value="TauD-like_sf"/>
</dbReference>
<dbReference type="SUPFAM" id="SSF51197">
    <property type="entry name" value="Clavaminate synthase-like"/>
    <property type="match status" value="1"/>
</dbReference>
<dbReference type="AlphaFoldDB" id="A0A9P1GYY9"/>
<dbReference type="Pfam" id="PF02668">
    <property type="entry name" value="TauD"/>
    <property type="match status" value="2"/>
</dbReference>
<dbReference type="PANTHER" id="PTHR10696">
    <property type="entry name" value="GAMMA-BUTYROBETAINE HYDROXYLASE-RELATED"/>
    <property type="match status" value="1"/>
</dbReference>
<keyword evidence="4" id="KW-1185">Reference proteome</keyword>
<dbReference type="EMBL" id="CALLCH030000006">
    <property type="protein sequence ID" value="CAI4212897.1"/>
    <property type="molecule type" value="Genomic_DNA"/>
</dbReference>
<comment type="caution">
    <text evidence="3">The sequence shown here is derived from an EMBL/GenBank/DDBJ whole genome shotgun (WGS) entry which is preliminary data.</text>
</comment>
<evidence type="ECO:0000256" key="1">
    <source>
        <dbReference type="ARBA" id="ARBA00023002"/>
    </source>
</evidence>
<dbReference type="Gene3D" id="3.60.130.10">
    <property type="entry name" value="Clavaminate synthase-like"/>
    <property type="match status" value="2"/>
</dbReference>
<dbReference type="PANTHER" id="PTHR10696:SF54">
    <property type="entry name" value="FAMILY OXIDOREDUCTASE, PUTATIVE (AFU_ORTHOLOGUE AFUA_4G13850)-RELATED"/>
    <property type="match status" value="1"/>
</dbReference>
<name>A0A9P1GYY9_9PEZI</name>